<protein>
    <recommendedName>
        <fullName evidence="10">PorV/PorQ family protein</fullName>
    </recommendedName>
</protein>
<dbReference type="AlphaFoldDB" id="A0A7V5PMN4"/>
<proteinExistence type="inferred from homology"/>
<dbReference type="GO" id="GO:0015483">
    <property type="term" value="F:long-chain fatty acid transporting porin activity"/>
    <property type="evidence" value="ECO:0007669"/>
    <property type="project" value="TreeGrafter"/>
</dbReference>
<organism evidence="9">
    <name type="scientific">Caldithrix abyssi</name>
    <dbReference type="NCBI Taxonomy" id="187145"/>
    <lineage>
        <taxon>Bacteria</taxon>
        <taxon>Pseudomonadati</taxon>
        <taxon>Calditrichota</taxon>
        <taxon>Calditrichia</taxon>
        <taxon>Calditrichales</taxon>
        <taxon>Calditrichaceae</taxon>
        <taxon>Caldithrix</taxon>
    </lineage>
</organism>
<reference evidence="9" key="1">
    <citation type="journal article" date="2020" name="mSystems">
        <title>Genome- and Community-Level Interaction Insights into Carbon Utilization and Element Cycling Functions of Hydrothermarchaeota in Hydrothermal Sediment.</title>
        <authorList>
            <person name="Zhou Z."/>
            <person name="Liu Y."/>
            <person name="Xu W."/>
            <person name="Pan J."/>
            <person name="Luo Z.H."/>
            <person name="Li M."/>
        </authorList>
    </citation>
    <scope>NUCLEOTIDE SEQUENCE [LARGE SCALE GENOMIC DNA]</scope>
    <source>
        <strain evidence="9">HyVt-527</strain>
    </source>
</reference>
<dbReference type="PANTHER" id="PTHR35093:SF8">
    <property type="entry name" value="OUTER MEMBRANE PROTEIN NMB0088-RELATED"/>
    <property type="match status" value="1"/>
</dbReference>
<dbReference type="Proteomes" id="UP000886124">
    <property type="component" value="Unassembled WGS sequence"/>
</dbReference>
<evidence type="ECO:0000256" key="8">
    <source>
        <dbReference type="SAM" id="SignalP"/>
    </source>
</evidence>
<evidence type="ECO:0000256" key="7">
    <source>
        <dbReference type="ARBA" id="ARBA00023237"/>
    </source>
</evidence>
<comment type="subcellular location">
    <subcellularLocation>
        <location evidence="1">Cell outer membrane</location>
        <topology evidence="1">Multi-pass membrane protein</topology>
    </subcellularLocation>
</comment>
<dbReference type="EMBL" id="DROD01000111">
    <property type="protein sequence ID" value="HHJ51858.1"/>
    <property type="molecule type" value="Genomic_DNA"/>
</dbReference>
<keyword evidence="3" id="KW-1134">Transmembrane beta strand</keyword>
<evidence type="ECO:0000256" key="6">
    <source>
        <dbReference type="ARBA" id="ARBA00023136"/>
    </source>
</evidence>
<keyword evidence="5 8" id="KW-0732">Signal</keyword>
<feature type="chain" id="PRO_5031355630" description="PorV/PorQ family protein" evidence="8">
    <location>
        <begin position="21"/>
        <end position="368"/>
    </location>
</feature>
<dbReference type="Gene3D" id="2.40.160.60">
    <property type="entry name" value="Outer membrane protein transport protein (OMPP1/FadL/TodX)"/>
    <property type="match status" value="1"/>
</dbReference>
<comment type="similarity">
    <text evidence="2">Belongs to the OmpP1/FadL family.</text>
</comment>
<dbReference type="PANTHER" id="PTHR35093">
    <property type="entry name" value="OUTER MEMBRANE PROTEIN NMB0088-RELATED"/>
    <property type="match status" value="1"/>
</dbReference>
<accession>A0A7V5PMN4</accession>
<keyword evidence="7" id="KW-0998">Cell outer membrane</keyword>
<evidence type="ECO:0000256" key="4">
    <source>
        <dbReference type="ARBA" id="ARBA00022692"/>
    </source>
</evidence>
<feature type="signal peptide" evidence="8">
    <location>
        <begin position="1"/>
        <end position="20"/>
    </location>
</feature>
<sequence length="368" mass="41254">MRKLIIALILILTTSLTLFAQSAEEAVNVTEDAQGFGIRAAGLGNAFVGVADDYSAIYWNPAGLAQMRKGEFYGSLQQFNFRTKAEYLNTETNSDRSFTKLKSFGLVYPFPVIQGSLVMALGYQRFKTLDSYTEFGGLLRESNSLAFDIKNDLGEYGVLPFDRDVTQKQVMSNDGNLSAWSAAVAISLSPNFMAGAAVNLIGGGSSYDMRYMQDDYNNSNAYQVQDENGVHIEDFFYNYYDVNQKLNSDYSAVAFKLGGLFQLGSHLRFGAGIDFPYSLHVKENWSVNDELSYDITVLAEDVTYNYIEQADLDDGTFDYNIEVPFKFSLGGSYRSEHFLVAAGAEYQDFTQMKYQMPDDRDPRDYSDL</sequence>
<name>A0A7V5PMN4_CALAY</name>
<evidence type="ECO:0000256" key="5">
    <source>
        <dbReference type="ARBA" id="ARBA00022729"/>
    </source>
</evidence>
<evidence type="ECO:0000256" key="2">
    <source>
        <dbReference type="ARBA" id="ARBA00008163"/>
    </source>
</evidence>
<evidence type="ECO:0000256" key="1">
    <source>
        <dbReference type="ARBA" id="ARBA00004571"/>
    </source>
</evidence>
<evidence type="ECO:0000313" key="9">
    <source>
        <dbReference type="EMBL" id="HHJ51858.1"/>
    </source>
</evidence>
<evidence type="ECO:0008006" key="10">
    <source>
        <dbReference type="Google" id="ProtNLM"/>
    </source>
</evidence>
<gene>
    <name evidence="9" type="ORF">ENJ89_01575</name>
</gene>
<dbReference type="GO" id="GO:0009279">
    <property type="term" value="C:cell outer membrane"/>
    <property type="evidence" value="ECO:0007669"/>
    <property type="project" value="UniProtKB-SubCell"/>
</dbReference>
<keyword evidence="6" id="KW-0472">Membrane</keyword>
<comment type="caution">
    <text evidence="9">The sequence shown here is derived from an EMBL/GenBank/DDBJ whole genome shotgun (WGS) entry which is preliminary data.</text>
</comment>
<feature type="non-terminal residue" evidence="9">
    <location>
        <position position="368"/>
    </location>
</feature>
<evidence type="ECO:0000256" key="3">
    <source>
        <dbReference type="ARBA" id="ARBA00022452"/>
    </source>
</evidence>
<keyword evidence="4" id="KW-0812">Transmembrane</keyword>
<dbReference type="InterPro" id="IPR005017">
    <property type="entry name" value="OMPP1/FadL/TodX"/>
</dbReference>
<dbReference type="SUPFAM" id="SSF56935">
    <property type="entry name" value="Porins"/>
    <property type="match status" value="1"/>
</dbReference>